<sequence length="101" mass="11164">MLFSFGRHTLNTTSDGISTFLPLSISGHSVPISTVPAVTRSEDPKAVSGSELRTGELIFDLIKRTSGRTRTAQPLSEDPSEHHYLHQRRQGLPVPDQGRER</sequence>
<dbReference type="EMBL" id="BPLR01017953">
    <property type="protein sequence ID" value="GIY95736.1"/>
    <property type="molecule type" value="Genomic_DNA"/>
</dbReference>
<dbReference type="Proteomes" id="UP001054945">
    <property type="component" value="Unassembled WGS sequence"/>
</dbReference>
<accession>A0AAV4XKM4</accession>
<name>A0AAV4XKM4_CAEEX</name>
<evidence type="ECO:0000256" key="1">
    <source>
        <dbReference type="SAM" id="MobiDB-lite"/>
    </source>
</evidence>
<dbReference type="AlphaFoldDB" id="A0AAV4XKM4"/>
<feature type="region of interest" description="Disordered" evidence="1">
    <location>
        <begin position="67"/>
        <end position="101"/>
    </location>
</feature>
<proteinExistence type="predicted"/>
<comment type="caution">
    <text evidence="2">The sequence shown here is derived from an EMBL/GenBank/DDBJ whole genome shotgun (WGS) entry which is preliminary data.</text>
</comment>
<keyword evidence="3" id="KW-1185">Reference proteome</keyword>
<organism evidence="2 3">
    <name type="scientific">Caerostris extrusa</name>
    <name type="common">Bark spider</name>
    <name type="synonym">Caerostris bankana</name>
    <dbReference type="NCBI Taxonomy" id="172846"/>
    <lineage>
        <taxon>Eukaryota</taxon>
        <taxon>Metazoa</taxon>
        <taxon>Ecdysozoa</taxon>
        <taxon>Arthropoda</taxon>
        <taxon>Chelicerata</taxon>
        <taxon>Arachnida</taxon>
        <taxon>Araneae</taxon>
        <taxon>Araneomorphae</taxon>
        <taxon>Entelegynae</taxon>
        <taxon>Araneoidea</taxon>
        <taxon>Araneidae</taxon>
        <taxon>Caerostris</taxon>
    </lineage>
</organism>
<evidence type="ECO:0000313" key="3">
    <source>
        <dbReference type="Proteomes" id="UP001054945"/>
    </source>
</evidence>
<reference evidence="2 3" key="1">
    <citation type="submission" date="2021-06" db="EMBL/GenBank/DDBJ databases">
        <title>Caerostris extrusa draft genome.</title>
        <authorList>
            <person name="Kono N."/>
            <person name="Arakawa K."/>
        </authorList>
    </citation>
    <scope>NUCLEOTIDE SEQUENCE [LARGE SCALE GENOMIC DNA]</scope>
</reference>
<gene>
    <name evidence="2" type="ORF">CEXT_462791</name>
</gene>
<evidence type="ECO:0000313" key="2">
    <source>
        <dbReference type="EMBL" id="GIY95736.1"/>
    </source>
</evidence>
<protein>
    <submittedName>
        <fullName evidence="2">Uncharacterized protein</fullName>
    </submittedName>
</protein>